<name>A0A4V2UQ82_9FIRM</name>
<keyword evidence="1" id="KW-1133">Transmembrane helix</keyword>
<keyword evidence="1" id="KW-0472">Membrane</keyword>
<reference evidence="3 4" key="2">
    <citation type="submission" date="2019-03" db="EMBL/GenBank/DDBJ databases">
        <title>Genomic Encyclopedia of Type Strains, Phase IV (KMG-IV): sequencing the most valuable type-strain genomes for metagenomic binning, comparative biology and taxonomic classification.</title>
        <authorList>
            <person name="Goeker M."/>
        </authorList>
    </citation>
    <scope>NUCLEOTIDE SEQUENCE [LARGE SCALE GENOMIC DNA]</scope>
    <source>
        <strain evidence="3 4">DSM 103426</strain>
    </source>
</reference>
<feature type="transmembrane region" description="Helical" evidence="1">
    <location>
        <begin position="75"/>
        <end position="101"/>
    </location>
</feature>
<accession>A0A4V2UQ82</accession>
<evidence type="ECO:0000256" key="1">
    <source>
        <dbReference type="SAM" id="Phobius"/>
    </source>
</evidence>
<evidence type="ECO:0000313" key="5">
    <source>
        <dbReference type="Proteomes" id="UP000702954"/>
    </source>
</evidence>
<evidence type="ECO:0000313" key="2">
    <source>
        <dbReference type="EMBL" id="GBU05088.1"/>
    </source>
</evidence>
<dbReference type="RefSeq" id="WP_016439989.1">
    <property type="nucleotide sequence ID" value="NZ_JAQERV010000004.1"/>
</dbReference>
<sequence>MLNEERVKMMIKLASYEEGQGKEDFKVNSYYRKDYVSFRTIVTLIWTTIGYGLAVGLFFLVNLEKIFEGLTLAKFFLLGVLVVIGYIAVLIIYGMMAGSYYKKKHNEAKLRVKRYYRNLSRLSKMYKKENM</sequence>
<dbReference type="Proteomes" id="UP000702954">
    <property type="component" value="Unassembled WGS sequence"/>
</dbReference>
<proteinExistence type="predicted"/>
<reference evidence="2 5" key="1">
    <citation type="journal article" date="2018" name="Int. J. Syst. Evol. Microbiol.">
        <title>Draft Genome Sequence of Faecalimonas umbilicata JCM 30896T, an Acetate-Producing Bacterium Isolated from Human Feces.</title>
        <authorList>
            <person name="Sakamoto M."/>
            <person name="Ikeyama N."/>
            <person name="Yuki M."/>
            <person name="Ohkuma M."/>
        </authorList>
    </citation>
    <scope>NUCLEOTIDE SEQUENCE [LARGE SCALE GENOMIC DNA]</scope>
    <source>
        <strain evidence="2 5">EGH7</strain>
    </source>
</reference>
<protein>
    <submittedName>
        <fullName evidence="3">Uncharacterized protein</fullName>
    </submittedName>
</protein>
<feature type="transmembrane region" description="Helical" evidence="1">
    <location>
        <begin position="41"/>
        <end position="63"/>
    </location>
</feature>
<evidence type="ECO:0000313" key="4">
    <source>
        <dbReference type="Proteomes" id="UP000294613"/>
    </source>
</evidence>
<dbReference type="Proteomes" id="UP000294613">
    <property type="component" value="Unassembled WGS sequence"/>
</dbReference>
<dbReference type="AlphaFoldDB" id="A0A4V2UQ82"/>
<keyword evidence="1" id="KW-0812">Transmembrane</keyword>
<evidence type="ECO:0000313" key="3">
    <source>
        <dbReference type="EMBL" id="TCS68687.1"/>
    </source>
</evidence>
<dbReference type="EMBL" id="SLZV01000007">
    <property type="protein sequence ID" value="TCS68687.1"/>
    <property type="molecule type" value="Genomic_DNA"/>
</dbReference>
<comment type="caution">
    <text evidence="3">The sequence shown here is derived from an EMBL/GenBank/DDBJ whole genome shotgun (WGS) entry which is preliminary data.</text>
</comment>
<gene>
    <name evidence="3" type="ORF">EDD74_10778</name>
    <name evidence="2" type="ORF">FAEUMB_16290</name>
</gene>
<keyword evidence="5" id="KW-1185">Reference proteome</keyword>
<dbReference type="EMBL" id="BHEO01000008">
    <property type="protein sequence ID" value="GBU05088.1"/>
    <property type="molecule type" value="Genomic_DNA"/>
</dbReference>
<organism evidence="3 4">
    <name type="scientific">Faecalimonas umbilicata</name>
    <dbReference type="NCBI Taxonomy" id="1912855"/>
    <lineage>
        <taxon>Bacteria</taxon>
        <taxon>Bacillati</taxon>
        <taxon>Bacillota</taxon>
        <taxon>Clostridia</taxon>
        <taxon>Lachnospirales</taxon>
        <taxon>Lachnospiraceae</taxon>
        <taxon>Faecalimonas</taxon>
    </lineage>
</organism>